<protein>
    <submittedName>
        <fullName evidence="11">Riboflavin biosynthesis protein RibF</fullName>
    </submittedName>
</protein>
<dbReference type="EMBL" id="VSSQ01076614">
    <property type="protein sequence ID" value="MPN26917.1"/>
    <property type="molecule type" value="Genomic_DNA"/>
</dbReference>
<dbReference type="AlphaFoldDB" id="A0A645GJ39"/>
<keyword evidence="7" id="KW-0547">Nucleotide-binding</keyword>
<dbReference type="Pfam" id="PF06574">
    <property type="entry name" value="FAD_syn"/>
    <property type="match status" value="1"/>
</dbReference>
<dbReference type="GO" id="GO:0009398">
    <property type="term" value="P:FMN biosynthetic process"/>
    <property type="evidence" value="ECO:0007669"/>
    <property type="project" value="TreeGrafter"/>
</dbReference>
<dbReference type="SMART" id="SM00904">
    <property type="entry name" value="Flavokinase"/>
    <property type="match status" value="1"/>
</dbReference>
<keyword evidence="4" id="KW-0288">FMN</keyword>
<dbReference type="InterPro" id="IPR015865">
    <property type="entry name" value="Riboflavin_kinase_bac/euk"/>
</dbReference>
<evidence type="ECO:0000256" key="1">
    <source>
        <dbReference type="ARBA" id="ARBA00004726"/>
    </source>
</evidence>
<dbReference type="GO" id="GO:0006747">
    <property type="term" value="P:FAD biosynthetic process"/>
    <property type="evidence" value="ECO:0007669"/>
    <property type="project" value="UniProtKB-UniPathway"/>
</dbReference>
<evidence type="ECO:0000256" key="4">
    <source>
        <dbReference type="ARBA" id="ARBA00022643"/>
    </source>
</evidence>
<feature type="domain" description="Riboflavin kinase" evidence="10">
    <location>
        <begin position="80"/>
        <end position="205"/>
    </location>
</feature>
<sequence length="206" mass="23051">MDFIKNILIDKFHAAVVVCGFNYSFGKDGTGDAVFLESCLGRYGVKTIIIPPIICGDVLVSSTFIRYLIENGRMEEASEFLGRNFFITFPVVSGHKLGRTLGTPTINQNFPKDHILPRKGVYAVRVNVGEKELYGISNVGTRPTVCSEGNINCETHILDFNGDLVGKNIRVSFCKRLRDEIKFCSIDELKRQIKLDIASARDYFSI</sequence>
<evidence type="ECO:0000256" key="6">
    <source>
        <dbReference type="ARBA" id="ARBA00022695"/>
    </source>
</evidence>
<organism evidence="11">
    <name type="scientific">bioreactor metagenome</name>
    <dbReference type="NCBI Taxonomy" id="1076179"/>
    <lineage>
        <taxon>unclassified sequences</taxon>
        <taxon>metagenomes</taxon>
        <taxon>ecological metagenomes</taxon>
    </lineage>
</organism>
<dbReference type="Pfam" id="PF01687">
    <property type="entry name" value="Flavokinase"/>
    <property type="match status" value="1"/>
</dbReference>
<dbReference type="GO" id="GO:0009231">
    <property type="term" value="P:riboflavin biosynthetic process"/>
    <property type="evidence" value="ECO:0007669"/>
    <property type="project" value="InterPro"/>
</dbReference>
<dbReference type="InterPro" id="IPR015864">
    <property type="entry name" value="FAD_synthase"/>
</dbReference>
<name>A0A645GJ39_9ZZZZ</name>
<comment type="caution">
    <text evidence="11">The sequence shown here is derived from an EMBL/GenBank/DDBJ whole genome shotgun (WGS) entry which is preliminary data.</text>
</comment>
<dbReference type="InterPro" id="IPR014729">
    <property type="entry name" value="Rossmann-like_a/b/a_fold"/>
</dbReference>
<dbReference type="UniPathway" id="UPA00277">
    <property type="reaction ID" value="UER00407"/>
</dbReference>
<dbReference type="GO" id="GO:0003919">
    <property type="term" value="F:FMN adenylyltransferase activity"/>
    <property type="evidence" value="ECO:0007669"/>
    <property type="project" value="InterPro"/>
</dbReference>
<evidence type="ECO:0000256" key="7">
    <source>
        <dbReference type="ARBA" id="ARBA00022741"/>
    </source>
</evidence>
<comment type="pathway">
    <text evidence="1">Cofactor biosynthesis; FAD biosynthesis; FAD from FMN: step 1/1.</text>
</comment>
<dbReference type="GO" id="GO:0008531">
    <property type="term" value="F:riboflavin kinase activity"/>
    <property type="evidence" value="ECO:0007669"/>
    <property type="project" value="InterPro"/>
</dbReference>
<keyword evidence="6" id="KW-0548">Nucleotidyltransferase</keyword>
<evidence type="ECO:0000259" key="10">
    <source>
        <dbReference type="SMART" id="SM00904"/>
    </source>
</evidence>
<gene>
    <name evidence="11" type="primary">ribF_37</name>
    <name evidence="11" type="ORF">SDC9_174343</name>
</gene>
<evidence type="ECO:0000256" key="5">
    <source>
        <dbReference type="ARBA" id="ARBA00022679"/>
    </source>
</evidence>
<dbReference type="Gene3D" id="3.40.50.620">
    <property type="entry name" value="HUPs"/>
    <property type="match status" value="1"/>
</dbReference>
<dbReference type="SUPFAM" id="SSF52374">
    <property type="entry name" value="Nucleotidylyl transferase"/>
    <property type="match status" value="1"/>
</dbReference>
<evidence type="ECO:0000313" key="11">
    <source>
        <dbReference type="EMBL" id="MPN26917.1"/>
    </source>
</evidence>
<reference evidence="11" key="1">
    <citation type="submission" date="2019-08" db="EMBL/GenBank/DDBJ databases">
        <authorList>
            <person name="Kucharzyk K."/>
            <person name="Murdoch R.W."/>
            <person name="Higgins S."/>
            <person name="Loffler F."/>
        </authorList>
    </citation>
    <scope>NUCLEOTIDE SEQUENCE</scope>
</reference>
<evidence type="ECO:0000256" key="3">
    <source>
        <dbReference type="ARBA" id="ARBA00022630"/>
    </source>
</evidence>
<keyword evidence="9" id="KW-0067">ATP-binding</keyword>
<dbReference type="PANTHER" id="PTHR22749:SF6">
    <property type="entry name" value="RIBOFLAVIN KINASE"/>
    <property type="match status" value="1"/>
</dbReference>
<dbReference type="SUPFAM" id="SSF82114">
    <property type="entry name" value="Riboflavin kinase-like"/>
    <property type="match status" value="1"/>
</dbReference>
<accession>A0A645GJ39</accession>
<comment type="similarity">
    <text evidence="2">Belongs to the RibF family.</text>
</comment>
<dbReference type="InterPro" id="IPR023468">
    <property type="entry name" value="Riboflavin_kinase"/>
</dbReference>
<dbReference type="Gene3D" id="2.40.30.30">
    <property type="entry name" value="Riboflavin kinase-like"/>
    <property type="match status" value="1"/>
</dbReference>
<evidence type="ECO:0000256" key="8">
    <source>
        <dbReference type="ARBA" id="ARBA00022827"/>
    </source>
</evidence>
<dbReference type="PANTHER" id="PTHR22749">
    <property type="entry name" value="RIBOFLAVIN KINASE/FMN ADENYLYLTRANSFERASE"/>
    <property type="match status" value="1"/>
</dbReference>
<keyword evidence="8" id="KW-0274">FAD</keyword>
<keyword evidence="5" id="KW-0808">Transferase</keyword>
<proteinExistence type="inferred from homology"/>
<keyword evidence="3" id="KW-0285">Flavoprotein</keyword>
<evidence type="ECO:0000256" key="9">
    <source>
        <dbReference type="ARBA" id="ARBA00022840"/>
    </source>
</evidence>
<dbReference type="GO" id="GO:0005524">
    <property type="term" value="F:ATP binding"/>
    <property type="evidence" value="ECO:0007669"/>
    <property type="project" value="UniProtKB-KW"/>
</dbReference>
<dbReference type="InterPro" id="IPR023465">
    <property type="entry name" value="Riboflavin_kinase_dom_sf"/>
</dbReference>
<evidence type="ECO:0000256" key="2">
    <source>
        <dbReference type="ARBA" id="ARBA00010214"/>
    </source>
</evidence>